<feature type="domain" description="Fatty acid desaturase" evidence="2">
    <location>
        <begin position="55"/>
        <end position="312"/>
    </location>
</feature>
<evidence type="ECO:0000313" key="4">
    <source>
        <dbReference type="Proteomes" id="UP000638188"/>
    </source>
</evidence>
<evidence type="ECO:0000259" key="2">
    <source>
        <dbReference type="Pfam" id="PF00487"/>
    </source>
</evidence>
<feature type="transmembrane region" description="Helical" evidence="1">
    <location>
        <begin position="60"/>
        <end position="78"/>
    </location>
</feature>
<keyword evidence="1" id="KW-0472">Membrane</keyword>
<reference evidence="4" key="1">
    <citation type="journal article" date="2019" name="Int. J. Syst. Evol. Microbiol.">
        <title>The Global Catalogue of Microorganisms (GCM) 10K type strain sequencing project: providing services to taxonomists for standard genome sequencing and annotation.</title>
        <authorList>
            <consortium name="The Broad Institute Genomics Platform"/>
            <consortium name="The Broad Institute Genome Sequencing Center for Infectious Disease"/>
            <person name="Wu L."/>
            <person name="Ma J."/>
        </authorList>
    </citation>
    <scope>NUCLEOTIDE SEQUENCE [LARGE SCALE GENOMIC DNA]</scope>
    <source>
        <strain evidence="4">CGMCC 1.12482</strain>
    </source>
</reference>
<keyword evidence="1" id="KW-1133">Transmembrane helix</keyword>
<dbReference type="Proteomes" id="UP000638188">
    <property type="component" value="Unassembled WGS sequence"/>
</dbReference>
<keyword evidence="4" id="KW-1185">Reference proteome</keyword>
<dbReference type="Pfam" id="PF00487">
    <property type="entry name" value="FA_desaturase"/>
    <property type="match status" value="1"/>
</dbReference>
<dbReference type="InterPro" id="IPR005804">
    <property type="entry name" value="FA_desaturase_dom"/>
</dbReference>
<accession>A0ABQ1P9J5</accession>
<feature type="transmembrane region" description="Helical" evidence="1">
    <location>
        <begin position="152"/>
        <end position="172"/>
    </location>
</feature>
<sequence>MSTPNSTSAPESKPKAAPKAKPLFRYADGPVPNSLAMTYSLLGYGLGIALLFAESWLLKAGGTLLLGHAMIIGAYLMHEFAHGTIFSKPAHNARAGEVFSWMTGGCYAGFQDLRHKHMRHHVDRADVLTFDSKEFINGLPTWARKIILALEWAYIPAVELLLHGYVILLPFLESSDKQRARRPAVAATLAIRLAAFALLGWLSPVALVLYAVAWLLMITVLRFTDAYQHTYDAFAVLEDGDIPADKLRDRAYEQQNTFSNLVSLRWPVLNLLVLNFTYHNAHHEKPVAPWYRLPALHAQLYSDGYRQVVPMKELIGSFHRYRLRRVTDDDYGHFGEGPKRAEGFYGAVGVSFLTAV</sequence>
<protein>
    <recommendedName>
        <fullName evidence="2">Fatty acid desaturase domain-containing protein</fullName>
    </recommendedName>
</protein>
<organism evidence="3 4">
    <name type="scientific">Halopseudomonas salina</name>
    <dbReference type="NCBI Taxonomy" id="1323744"/>
    <lineage>
        <taxon>Bacteria</taxon>
        <taxon>Pseudomonadati</taxon>
        <taxon>Pseudomonadota</taxon>
        <taxon>Gammaproteobacteria</taxon>
        <taxon>Pseudomonadales</taxon>
        <taxon>Pseudomonadaceae</taxon>
        <taxon>Halopseudomonas</taxon>
    </lineage>
</organism>
<evidence type="ECO:0000256" key="1">
    <source>
        <dbReference type="SAM" id="Phobius"/>
    </source>
</evidence>
<comment type="caution">
    <text evidence="3">The sequence shown here is derived from an EMBL/GenBank/DDBJ whole genome shotgun (WGS) entry which is preliminary data.</text>
</comment>
<name>A0ABQ1P9J5_9GAMM</name>
<keyword evidence="1" id="KW-0812">Transmembrane</keyword>
<gene>
    <name evidence="3" type="ORF">GCM10007418_10650</name>
</gene>
<evidence type="ECO:0000313" key="3">
    <source>
        <dbReference type="EMBL" id="GGC93002.1"/>
    </source>
</evidence>
<proteinExistence type="predicted"/>
<dbReference type="RefSeq" id="WP_150276290.1">
    <property type="nucleotide sequence ID" value="NZ_BMFF01000002.1"/>
</dbReference>
<feature type="transmembrane region" description="Helical" evidence="1">
    <location>
        <begin position="34"/>
        <end position="53"/>
    </location>
</feature>
<dbReference type="EMBL" id="BMFF01000002">
    <property type="protein sequence ID" value="GGC93002.1"/>
    <property type="molecule type" value="Genomic_DNA"/>
</dbReference>